<dbReference type="Proteomes" id="UP000007431">
    <property type="component" value="Unassembled WGS sequence"/>
</dbReference>
<gene>
    <name evidence="2" type="ORF">SCHCODRAFT_14581</name>
</gene>
<dbReference type="OMA" id="FRMWDIH"/>
<dbReference type="HOGENOM" id="CLU_064766_0_0_1"/>
<reference evidence="2 3" key="1">
    <citation type="journal article" date="2010" name="Nat. Biotechnol.">
        <title>Genome sequence of the model mushroom Schizophyllum commune.</title>
        <authorList>
            <person name="Ohm R.A."/>
            <person name="de Jong J.F."/>
            <person name="Lugones L.G."/>
            <person name="Aerts A."/>
            <person name="Kothe E."/>
            <person name="Stajich J.E."/>
            <person name="de Vries R.P."/>
            <person name="Record E."/>
            <person name="Levasseur A."/>
            <person name="Baker S.E."/>
            <person name="Bartholomew K.A."/>
            <person name="Coutinho P.M."/>
            <person name="Erdmann S."/>
            <person name="Fowler T.J."/>
            <person name="Gathman A.C."/>
            <person name="Lombard V."/>
            <person name="Henrissat B."/>
            <person name="Knabe N."/>
            <person name="Kuees U."/>
            <person name="Lilly W.W."/>
            <person name="Lindquist E."/>
            <person name="Lucas S."/>
            <person name="Magnuson J.K."/>
            <person name="Piumi F."/>
            <person name="Raudaskoski M."/>
            <person name="Salamov A."/>
            <person name="Schmutz J."/>
            <person name="Schwarze F.W.M.R."/>
            <person name="vanKuyk P.A."/>
            <person name="Horton J.S."/>
            <person name="Grigoriev I.V."/>
            <person name="Woesten H.A.B."/>
        </authorList>
    </citation>
    <scope>NUCLEOTIDE SEQUENCE [LARGE SCALE GENOMIC DNA]</scope>
    <source>
        <strain evidence="3">H4-8 / FGSC 9210</strain>
    </source>
</reference>
<name>D8PTG7_SCHCM</name>
<dbReference type="AlphaFoldDB" id="D8PTG7"/>
<evidence type="ECO:0000313" key="3">
    <source>
        <dbReference type="Proteomes" id="UP000007431"/>
    </source>
</evidence>
<protein>
    <recommendedName>
        <fullName evidence="1">DUF7330 domain-containing protein</fullName>
    </recommendedName>
</protein>
<evidence type="ECO:0000313" key="2">
    <source>
        <dbReference type="EMBL" id="EFJ00507.1"/>
    </source>
</evidence>
<accession>D8PTG7</accession>
<dbReference type="KEGG" id="scm:SCHCO_02604767"/>
<proteinExistence type="predicted"/>
<dbReference type="InterPro" id="IPR055754">
    <property type="entry name" value="DUF7330"/>
</dbReference>
<dbReference type="InParanoid" id="D8PTG7"/>
<dbReference type="EMBL" id="GL377303">
    <property type="protein sequence ID" value="EFJ00507.1"/>
    <property type="molecule type" value="Genomic_DNA"/>
</dbReference>
<dbReference type="GeneID" id="9586757"/>
<feature type="domain" description="DUF7330" evidence="1">
    <location>
        <begin position="57"/>
        <end position="143"/>
    </location>
</feature>
<dbReference type="Pfam" id="PF24016">
    <property type="entry name" value="DUF7330"/>
    <property type="match status" value="1"/>
</dbReference>
<organism evidence="3">
    <name type="scientific">Schizophyllum commune (strain H4-8 / FGSC 9210)</name>
    <name type="common">Split gill fungus</name>
    <dbReference type="NCBI Taxonomy" id="578458"/>
    <lineage>
        <taxon>Eukaryota</taxon>
        <taxon>Fungi</taxon>
        <taxon>Dikarya</taxon>
        <taxon>Basidiomycota</taxon>
        <taxon>Agaricomycotina</taxon>
        <taxon>Agaricomycetes</taxon>
        <taxon>Agaricomycetidae</taxon>
        <taxon>Agaricales</taxon>
        <taxon>Schizophyllaceae</taxon>
        <taxon>Schizophyllum</taxon>
    </lineage>
</organism>
<keyword evidence="3" id="KW-1185">Reference proteome</keyword>
<sequence length="215" mass="24189">MFANVRAVTPTDRAPQYSSLDTQSFLIRRVPPPGTYKVKYSGARWDYYLDVPQAGETIDMSLALPHYRARNQPIDHRMNIFVGNETGPVKLKICRNTHRTRFSLEVSASTSDVVVWIPSDFKGTITHSGKATFSAGFVNHVAANARINDKALDAIDGNLDEDVVIVSTHGTVNFRMWDVRTSAVENPQKEAIKRIFGVKRRAPETPVNWDFLIQE</sequence>
<dbReference type="eggNOG" id="ENOG502SMW8">
    <property type="taxonomic scope" value="Eukaryota"/>
</dbReference>
<evidence type="ECO:0000259" key="1">
    <source>
        <dbReference type="Pfam" id="PF24016"/>
    </source>
</evidence>
<dbReference type="VEuPathDB" id="FungiDB:SCHCODRAFT_02604767"/>
<dbReference type="OrthoDB" id="3177929at2759"/>